<sequence>MPKRHRQPEPIDIQSAAHHNHHAAVSAPKNTFTQSSTASNVSSSLSSASSGAARSGEGPIYSPMEQKLVEETRRKVVDFPATPETLARHRRKQEADEKRRRVSYDRDGQPLCSADASASAANRKGKSLGAKEQLASAFLPASASSLTSKGFDLASGDDDDLEDDNNSDLSSNDYVGDDGNQPSTDSELDSAEEDDESELRELRKAMAAAQRYRAGAEDDKNAEVSSSQSAEGGSGGEEEDDDEEEDSDDEEAPSDSDVSTECDEDDEDGSLSDAAQRDSNGDEEEDDDELDDGGLITVDFGVFDMEKSNVDGLVHLMDQLCPDKMNEVDRDDLGLALYESPFTSVVRLQNNGEDTTGEEAQEFYGLSSVLDVAHGRQLYKKSLQPLCELLQQHVWRQAAFGIPPTDILTSVVDDELVSTSRAKCLLLISEYIRNIPLELTVQILEDILNRLDAAGSEESSQKQKAGATHENPIFATQPSMFAVLAKVQRATDAPVTLPKQQQPQGGSDASGDGTGTSSLTQPSSSSAGAAAKKHHRGRRSEKPAGADGGSAGAPEAAFDLTHYIFWREEDSVLYEFRDKRVAALVYRCRPQYDGQPEHEIPLSLLFVLQYGAVRQAVDEMKRRQTVNAAVERY</sequence>
<feature type="compositionally biased region" description="Acidic residues" evidence="2">
    <location>
        <begin position="281"/>
        <end position="292"/>
    </location>
</feature>
<proteinExistence type="inferred from homology"/>
<dbReference type="VEuPathDB" id="TriTrypDB:Lsey_0023_0350"/>
<accession>A0A0N1I7I5</accession>
<feature type="region of interest" description="Disordered" evidence="2">
    <location>
        <begin position="496"/>
        <end position="553"/>
    </location>
</feature>
<reference evidence="3 4" key="1">
    <citation type="journal article" date="2015" name="PLoS Pathog.">
        <title>Leptomonas seymouri: Adaptations to the Dixenous Life Cycle Analyzed by Genome Sequencing, Transcriptome Profiling and Co-infection with Leishmania donovani.</title>
        <authorList>
            <person name="Kraeva N."/>
            <person name="Butenko A."/>
            <person name="Hlavacova J."/>
            <person name="Kostygov A."/>
            <person name="Myskova J."/>
            <person name="Grybchuk D."/>
            <person name="Lestinova T."/>
            <person name="Votypka J."/>
            <person name="Volf P."/>
            <person name="Opperdoes F."/>
            <person name="Flegontov P."/>
            <person name="Lukes J."/>
            <person name="Yurchenko V."/>
        </authorList>
    </citation>
    <scope>NUCLEOTIDE SEQUENCE [LARGE SCALE GENOMIC DNA]</scope>
    <source>
        <strain evidence="3 4">ATCC 30220</strain>
    </source>
</reference>
<dbReference type="Pfam" id="PF13862">
    <property type="entry name" value="BCCIP"/>
    <property type="match status" value="1"/>
</dbReference>
<dbReference type="OMA" id="MPKRHRQ"/>
<feature type="compositionally biased region" description="Basic and acidic residues" evidence="2">
    <location>
        <begin position="93"/>
        <end position="108"/>
    </location>
</feature>
<feature type="compositionally biased region" description="Acidic residues" evidence="2">
    <location>
        <begin position="236"/>
        <end position="270"/>
    </location>
</feature>
<organism evidence="3 4">
    <name type="scientific">Leptomonas seymouri</name>
    <dbReference type="NCBI Taxonomy" id="5684"/>
    <lineage>
        <taxon>Eukaryota</taxon>
        <taxon>Discoba</taxon>
        <taxon>Euglenozoa</taxon>
        <taxon>Kinetoplastea</taxon>
        <taxon>Metakinetoplastina</taxon>
        <taxon>Trypanosomatida</taxon>
        <taxon>Trypanosomatidae</taxon>
        <taxon>Leishmaniinae</taxon>
        <taxon>Leptomonas</taxon>
    </lineage>
</organism>
<feature type="compositionally biased region" description="Low complexity" evidence="2">
    <location>
        <begin position="35"/>
        <end position="55"/>
    </location>
</feature>
<feature type="region of interest" description="Disordered" evidence="2">
    <location>
        <begin position="1"/>
        <end position="129"/>
    </location>
</feature>
<evidence type="ECO:0000313" key="3">
    <source>
        <dbReference type="EMBL" id="KPI89478.1"/>
    </source>
</evidence>
<evidence type="ECO:0000313" key="4">
    <source>
        <dbReference type="Proteomes" id="UP000038009"/>
    </source>
</evidence>
<gene>
    <name evidence="3" type="ORF">ABL78_1442</name>
</gene>
<dbReference type="PANTHER" id="PTHR13261">
    <property type="entry name" value="BRCA2 AND CDKN1A INTERACTING PROTEIN"/>
    <property type="match status" value="1"/>
</dbReference>
<keyword evidence="4" id="KW-1185">Reference proteome</keyword>
<feature type="compositionally biased region" description="Acidic residues" evidence="2">
    <location>
        <begin position="155"/>
        <end position="166"/>
    </location>
</feature>
<name>A0A0N1I7I5_LEPSE</name>
<feature type="compositionally biased region" description="Low complexity" evidence="2">
    <location>
        <begin position="505"/>
        <end position="530"/>
    </location>
</feature>
<feature type="compositionally biased region" description="Acidic residues" evidence="2">
    <location>
        <begin position="186"/>
        <end position="198"/>
    </location>
</feature>
<dbReference type="AlphaFoldDB" id="A0A0N1I7I5"/>
<evidence type="ECO:0000256" key="2">
    <source>
        <dbReference type="SAM" id="MobiDB-lite"/>
    </source>
</evidence>
<dbReference type="InterPro" id="IPR025602">
    <property type="entry name" value="BCP1_family"/>
</dbReference>
<protein>
    <submittedName>
        <fullName evidence="3">Uncharacterized protein</fullName>
    </submittedName>
</protein>
<feature type="region of interest" description="Disordered" evidence="2">
    <location>
        <begin position="147"/>
        <end position="294"/>
    </location>
</feature>
<evidence type="ECO:0000256" key="1">
    <source>
        <dbReference type="ARBA" id="ARBA00006781"/>
    </source>
</evidence>
<dbReference type="OrthoDB" id="278226at2759"/>
<feature type="compositionally biased region" description="Basic and acidic residues" evidence="2">
    <location>
        <begin position="67"/>
        <end position="77"/>
    </location>
</feature>
<dbReference type="Proteomes" id="UP000038009">
    <property type="component" value="Unassembled WGS sequence"/>
</dbReference>
<comment type="caution">
    <text evidence="3">The sequence shown here is derived from an EMBL/GenBank/DDBJ whole genome shotgun (WGS) entry which is preliminary data.</text>
</comment>
<dbReference type="EMBL" id="LJSK01000023">
    <property type="protein sequence ID" value="KPI89478.1"/>
    <property type="molecule type" value="Genomic_DNA"/>
</dbReference>
<dbReference type="PANTHER" id="PTHR13261:SF0">
    <property type="entry name" value="BRCA2 AND CDKN1A-INTERACTING PROTEIN"/>
    <property type="match status" value="1"/>
</dbReference>
<comment type="similarity">
    <text evidence="1">Belongs to the BCP1 family.</text>
</comment>
<dbReference type="GO" id="GO:0005634">
    <property type="term" value="C:nucleus"/>
    <property type="evidence" value="ECO:0007669"/>
    <property type="project" value="TreeGrafter"/>
</dbReference>